<comment type="caution">
    <text evidence="2">The sequence shown here is derived from an EMBL/GenBank/DDBJ whole genome shotgun (WGS) entry which is preliminary data.</text>
</comment>
<dbReference type="AlphaFoldDB" id="A0AAV0AU70"/>
<dbReference type="EMBL" id="CALTRL010001649">
    <property type="protein sequence ID" value="CAH7673249.1"/>
    <property type="molecule type" value="Genomic_DNA"/>
</dbReference>
<proteinExistence type="predicted"/>
<feature type="compositionally biased region" description="Acidic residues" evidence="1">
    <location>
        <begin position="35"/>
        <end position="74"/>
    </location>
</feature>
<name>A0AAV0AU70_PHAPC</name>
<feature type="compositionally biased region" description="Polar residues" evidence="1">
    <location>
        <begin position="18"/>
        <end position="29"/>
    </location>
</feature>
<organism evidence="2 3">
    <name type="scientific">Phakopsora pachyrhizi</name>
    <name type="common">Asian soybean rust disease fungus</name>
    <dbReference type="NCBI Taxonomy" id="170000"/>
    <lineage>
        <taxon>Eukaryota</taxon>
        <taxon>Fungi</taxon>
        <taxon>Dikarya</taxon>
        <taxon>Basidiomycota</taxon>
        <taxon>Pucciniomycotina</taxon>
        <taxon>Pucciniomycetes</taxon>
        <taxon>Pucciniales</taxon>
        <taxon>Phakopsoraceae</taxon>
        <taxon>Phakopsora</taxon>
    </lineage>
</organism>
<evidence type="ECO:0000256" key="1">
    <source>
        <dbReference type="SAM" id="MobiDB-lite"/>
    </source>
</evidence>
<gene>
    <name evidence="2" type="ORF">PPACK8108_LOCUS8129</name>
</gene>
<feature type="compositionally biased region" description="Gly residues" evidence="1">
    <location>
        <begin position="1"/>
        <end position="11"/>
    </location>
</feature>
<evidence type="ECO:0000313" key="3">
    <source>
        <dbReference type="Proteomes" id="UP001153365"/>
    </source>
</evidence>
<keyword evidence="3" id="KW-1185">Reference proteome</keyword>
<evidence type="ECO:0000313" key="2">
    <source>
        <dbReference type="EMBL" id="CAH7673249.1"/>
    </source>
</evidence>
<feature type="region of interest" description="Disordered" evidence="1">
    <location>
        <begin position="1"/>
        <end position="76"/>
    </location>
</feature>
<protein>
    <submittedName>
        <fullName evidence="2">Expressed protein</fullName>
    </submittedName>
</protein>
<feature type="compositionally biased region" description="Polar residues" evidence="1">
    <location>
        <begin position="180"/>
        <end position="206"/>
    </location>
</feature>
<feature type="region of interest" description="Disordered" evidence="1">
    <location>
        <begin position="146"/>
        <end position="207"/>
    </location>
</feature>
<accession>A0AAV0AU70</accession>
<sequence>MDQTAGGGRRIGVGDRNNAGSEDLSYSFSQQDLDQNQDELELDDYSNNNEEEDDDDDDDEGAACDNDYCQDGEEDSKQQLLIGQRIISNRLEEDDELEDSLVDESDSVISKRALSILGMDSDGRVLRLSPDQERLSRSIWFNNSLNSSSSRITRPTTTTSNINSSSGGGNNGTNDGVKNDYSNNNSSTDKNQSNNNRPIDSDSGTAPQWIKSLRDDVFIRRPIDKSDEITLVNSIQQNLLNIVNSLDDDQWLYSTPPAFLPTTNSLSNGVNSQIPEPIEEDYLRTEFNPRSIASVIPSTSLEASLYPPRQLWLGEEEDEGADSEVSLIDLLNVTPSRGEGSIPRRWEPSSGRRSTRHGQGSALARRVSRLGMTE</sequence>
<feature type="compositionally biased region" description="Low complexity" evidence="1">
    <location>
        <begin position="146"/>
        <end position="165"/>
    </location>
</feature>
<reference evidence="2" key="1">
    <citation type="submission" date="2022-06" db="EMBL/GenBank/DDBJ databases">
        <authorList>
            <consortium name="SYNGENTA / RWTH Aachen University"/>
        </authorList>
    </citation>
    <scope>NUCLEOTIDE SEQUENCE</scope>
</reference>
<feature type="region of interest" description="Disordered" evidence="1">
    <location>
        <begin position="336"/>
        <end position="374"/>
    </location>
</feature>
<dbReference type="Proteomes" id="UP001153365">
    <property type="component" value="Unassembled WGS sequence"/>
</dbReference>